<feature type="region of interest" description="Disordered" evidence="1">
    <location>
        <begin position="1"/>
        <end position="26"/>
    </location>
</feature>
<feature type="region of interest" description="Disordered" evidence="1">
    <location>
        <begin position="315"/>
        <end position="383"/>
    </location>
</feature>
<keyword evidence="3" id="KW-1185">Reference proteome</keyword>
<feature type="compositionally biased region" description="Basic and acidic residues" evidence="1">
    <location>
        <begin position="362"/>
        <end position="372"/>
    </location>
</feature>
<name>A0AAF0F8E9_9BASI</name>
<feature type="compositionally biased region" description="Basic residues" evidence="1">
    <location>
        <begin position="8"/>
        <end position="24"/>
    </location>
</feature>
<protein>
    <submittedName>
        <fullName evidence="2">Uncharacterized protein</fullName>
    </submittedName>
</protein>
<accession>A0AAF0F8E9</accession>
<feature type="compositionally biased region" description="Acidic residues" evidence="1">
    <location>
        <begin position="326"/>
        <end position="361"/>
    </location>
</feature>
<dbReference type="EMBL" id="CP119963">
    <property type="protein sequence ID" value="WFD40192.1"/>
    <property type="molecule type" value="Genomic_DNA"/>
</dbReference>
<evidence type="ECO:0000313" key="2">
    <source>
        <dbReference type="EMBL" id="WFD40192.1"/>
    </source>
</evidence>
<dbReference type="RefSeq" id="XP_060123089.1">
    <property type="nucleotide sequence ID" value="XM_060267106.1"/>
</dbReference>
<evidence type="ECO:0000313" key="3">
    <source>
        <dbReference type="Proteomes" id="UP001217754"/>
    </source>
</evidence>
<evidence type="ECO:0000256" key="1">
    <source>
        <dbReference type="SAM" id="MobiDB-lite"/>
    </source>
</evidence>
<gene>
    <name evidence="2" type="ORF">MJAP1_003178</name>
</gene>
<organism evidence="2 3">
    <name type="scientific">Malassezia japonica</name>
    <dbReference type="NCBI Taxonomy" id="223818"/>
    <lineage>
        <taxon>Eukaryota</taxon>
        <taxon>Fungi</taxon>
        <taxon>Dikarya</taxon>
        <taxon>Basidiomycota</taxon>
        <taxon>Ustilaginomycotina</taxon>
        <taxon>Malasseziomycetes</taxon>
        <taxon>Malasseziales</taxon>
        <taxon>Malasseziaceae</taxon>
        <taxon>Malassezia</taxon>
    </lineage>
</organism>
<dbReference type="GeneID" id="85226829"/>
<dbReference type="AlphaFoldDB" id="A0AAF0F8E9"/>
<sequence>MRDASASPRRRLAHRTTGRRRTRSGKVPIQEFSDVQALLASLDFEYGCDVGYELGALARDQRALNEALAGPSDVRADEHPELMNHARSLITRNGPLHWPLPASEVPAPNFLLSEELAAIAGRERSLSLQDIGEHWMAVQQALHAILSHLALFPPMTVPADAVKKEADKARASKTAMSPSLLADVLAFKPVLAQRRIAARSLDWRDVVSAAYACDDPRMAQAADAVRERMQALFASHAVEPHLERKTWSMKKMPDVAERVGIVRQAREKARVVLETPPSEIWQEACASFFPEHEKVPKAWEDWQYYQDGELPEVGSDWEERVKEALEWDSEEGEEEEEGGEEEEEEGEEQEEEEEEEEDGQENGEKDAEHNENLESESDSISSS</sequence>
<dbReference type="Proteomes" id="UP001217754">
    <property type="component" value="Chromosome 6"/>
</dbReference>
<proteinExistence type="predicted"/>
<reference evidence="2" key="1">
    <citation type="submission" date="2023-03" db="EMBL/GenBank/DDBJ databases">
        <title>Mating type loci evolution in Malassezia.</title>
        <authorList>
            <person name="Coelho M.A."/>
        </authorList>
    </citation>
    <scope>NUCLEOTIDE SEQUENCE</scope>
    <source>
        <strain evidence="2">CBS 9431</strain>
    </source>
</reference>